<dbReference type="Pfam" id="PF18906">
    <property type="entry name" value="Phage_tube_2"/>
    <property type="match status" value="1"/>
</dbReference>
<comment type="caution">
    <text evidence="1">The sequence shown here is derived from an EMBL/GenBank/DDBJ whole genome shotgun (WGS) entry which is preliminary data.</text>
</comment>
<dbReference type="EMBL" id="ALKK01000011">
    <property type="protein sequence ID" value="EJU18827.1"/>
    <property type="molecule type" value="Genomic_DNA"/>
</dbReference>
<accession>A0AAN3VX77</accession>
<protein>
    <submittedName>
        <fullName evidence="1">Uncharacterized protein</fullName>
    </submittedName>
</protein>
<evidence type="ECO:0000313" key="2">
    <source>
        <dbReference type="Proteomes" id="UP000003120"/>
    </source>
</evidence>
<dbReference type="Proteomes" id="UP000003120">
    <property type="component" value="Unassembled WGS sequence"/>
</dbReference>
<dbReference type="RefSeq" id="WP_005960439.1">
    <property type="nucleotide sequence ID" value="NZ_ALKK01000011.1"/>
</dbReference>
<sequence length="320" mass="35245">MIKLLIGVQDNAKTKANTLKAYSATEVDLNPDFNRVQSEAFTDSAYREKGYVSERKASGSFTLEVTPETLKDLLPAFGYSLSEVPGLSPSGEITFDGIEKITHKGIANEGGKIDKFFTIVEQDLEFQEENIITGAQFNSVELNFSKGSYVTMKVDVIGYKFEYKNSKSETGENVSDIDNVITCNGIHLSLDDKDISANAQSIVVTINNNLEARFGLGSPDATEIRRTNFIEAKANLTFVGYEKEKYKTAYERLVEGKTGKANIKLLGTEKTSFGVQLHKIGVSSVQKTDKKSGAGMTQELEIFNDRSKKTPITFVFGTVN</sequence>
<dbReference type="InterPro" id="IPR044000">
    <property type="entry name" value="Phage_tube_2"/>
</dbReference>
<proteinExistence type="predicted"/>
<organism evidence="1 2">
    <name type="scientific">Fusobacterium necrophorum subsp. funduliforme Fnf 1007</name>
    <dbReference type="NCBI Taxonomy" id="1161424"/>
    <lineage>
        <taxon>Bacteria</taxon>
        <taxon>Fusobacteriati</taxon>
        <taxon>Fusobacteriota</taxon>
        <taxon>Fusobacteriia</taxon>
        <taxon>Fusobacteriales</taxon>
        <taxon>Fusobacteriaceae</taxon>
        <taxon>Fusobacterium</taxon>
    </lineage>
</organism>
<dbReference type="GeneID" id="75075231"/>
<evidence type="ECO:0000313" key="1">
    <source>
        <dbReference type="EMBL" id="EJU18827.1"/>
    </source>
</evidence>
<dbReference type="AlphaFoldDB" id="A0AAN3VX77"/>
<gene>
    <name evidence="1" type="ORF">HMPREF1127_1081</name>
</gene>
<name>A0AAN3VX77_9FUSO</name>
<reference evidence="1 2" key="1">
    <citation type="submission" date="2012-07" db="EMBL/GenBank/DDBJ databases">
        <authorList>
            <person name="Durkin A.S."/>
            <person name="McCorrison J."/>
            <person name="Torralba M."/>
            <person name="Gillis M."/>
            <person name="Methe B."/>
            <person name="Sutton G."/>
            <person name="Nelson K.E."/>
        </authorList>
    </citation>
    <scope>NUCLEOTIDE SEQUENCE [LARGE SCALE GENOMIC DNA]</scope>
    <source>
        <strain evidence="1 2">Fnf 1007</strain>
    </source>
</reference>